<accession>A0ABQ5VCR3</accession>
<organism evidence="15 16">
    <name type="scientific">Algimonas ampicilliniresistens</name>
    <dbReference type="NCBI Taxonomy" id="1298735"/>
    <lineage>
        <taxon>Bacteria</taxon>
        <taxon>Pseudomonadati</taxon>
        <taxon>Pseudomonadota</taxon>
        <taxon>Alphaproteobacteria</taxon>
        <taxon>Maricaulales</taxon>
        <taxon>Robiginitomaculaceae</taxon>
        <taxon>Algimonas</taxon>
    </lineage>
</organism>
<comment type="caution">
    <text evidence="15">The sequence shown here is derived from an EMBL/GenBank/DDBJ whole genome shotgun (WGS) entry which is preliminary data.</text>
</comment>
<evidence type="ECO:0000256" key="3">
    <source>
        <dbReference type="ARBA" id="ARBA00004613"/>
    </source>
</evidence>
<reference evidence="15" key="2">
    <citation type="submission" date="2023-01" db="EMBL/GenBank/DDBJ databases">
        <title>Draft genome sequence of Algimonas ampicilliniresistens strain NBRC 108219.</title>
        <authorList>
            <person name="Sun Q."/>
            <person name="Mori K."/>
        </authorList>
    </citation>
    <scope>NUCLEOTIDE SEQUENCE</scope>
    <source>
        <strain evidence="15">NBRC 108219</strain>
    </source>
</reference>
<dbReference type="SUPFAM" id="SSF51120">
    <property type="entry name" value="beta-Roll"/>
    <property type="match status" value="4"/>
</dbReference>
<dbReference type="InterPro" id="IPR024079">
    <property type="entry name" value="MetalloPept_cat_dom_sf"/>
</dbReference>
<evidence type="ECO:0000256" key="8">
    <source>
        <dbReference type="ARBA" id="ARBA00022723"/>
    </source>
</evidence>
<evidence type="ECO:0000256" key="11">
    <source>
        <dbReference type="ARBA" id="ARBA00022833"/>
    </source>
</evidence>
<dbReference type="SUPFAM" id="SSF55486">
    <property type="entry name" value="Metalloproteases ('zincins'), catalytic domain"/>
    <property type="match status" value="1"/>
</dbReference>
<keyword evidence="8" id="KW-0479">Metal-binding</keyword>
<dbReference type="Pfam" id="PF08548">
    <property type="entry name" value="Peptidase_M10_C"/>
    <property type="match status" value="1"/>
</dbReference>
<dbReference type="InterPro" id="IPR011049">
    <property type="entry name" value="Serralysin-like_metalloprot_C"/>
</dbReference>
<keyword evidence="16" id="KW-1185">Reference proteome</keyword>
<keyword evidence="6" id="KW-0800">Toxin</keyword>
<dbReference type="InterPro" id="IPR001818">
    <property type="entry name" value="Pept_M10_metallopeptidase"/>
</dbReference>
<dbReference type="InterPro" id="IPR001343">
    <property type="entry name" value="Hemolysn_Ca-bd"/>
</dbReference>
<name>A0ABQ5VCR3_9PROT</name>
<comment type="similarity">
    <text evidence="4">Belongs to the peptidase M10B family.</text>
</comment>
<dbReference type="Pfam" id="PF00413">
    <property type="entry name" value="Peptidase_M10"/>
    <property type="match status" value="1"/>
</dbReference>
<keyword evidence="10" id="KW-0378">Hydrolase</keyword>
<dbReference type="Gene3D" id="3.40.390.10">
    <property type="entry name" value="Collagenase (Catalytic Domain)"/>
    <property type="match status" value="1"/>
</dbReference>
<protein>
    <recommendedName>
        <fullName evidence="14">Peptidase metallopeptidase domain-containing protein</fullName>
    </recommendedName>
</protein>
<evidence type="ECO:0000256" key="6">
    <source>
        <dbReference type="ARBA" id="ARBA00022656"/>
    </source>
</evidence>
<evidence type="ECO:0000256" key="10">
    <source>
        <dbReference type="ARBA" id="ARBA00022801"/>
    </source>
</evidence>
<dbReference type="RefSeq" id="WP_284390387.1">
    <property type="nucleotide sequence ID" value="NZ_BSNK01000002.1"/>
</dbReference>
<dbReference type="InterPro" id="IPR013858">
    <property type="entry name" value="Peptidase_M10B_C"/>
</dbReference>
<evidence type="ECO:0000256" key="9">
    <source>
        <dbReference type="ARBA" id="ARBA00022737"/>
    </source>
</evidence>
<feature type="domain" description="Peptidase metallopeptidase" evidence="14">
    <location>
        <begin position="319"/>
        <end position="484"/>
    </location>
</feature>
<evidence type="ECO:0000256" key="7">
    <source>
        <dbReference type="ARBA" id="ARBA00022670"/>
    </source>
</evidence>
<comment type="cofactor">
    <cofactor evidence="1">
        <name>Ca(2+)</name>
        <dbReference type="ChEBI" id="CHEBI:29108"/>
    </cofactor>
</comment>
<dbReference type="SMART" id="SM00235">
    <property type="entry name" value="ZnMc"/>
    <property type="match status" value="1"/>
</dbReference>
<evidence type="ECO:0000259" key="14">
    <source>
        <dbReference type="SMART" id="SM00235"/>
    </source>
</evidence>
<evidence type="ECO:0000256" key="2">
    <source>
        <dbReference type="ARBA" id="ARBA00004370"/>
    </source>
</evidence>
<evidence type="ECO:0000313" key="16">
    <source>
        <dbReference type="Proteomes" id="UP001161391"/>
    </source>
</evidence>
<keyword evidence="5" id="KW-0964">Secreted</keyword>
<dbReference type="PANTHER" id="PTHR38340">
    <property type="entry name" value="S-LAYER PROTEIN"/>
    <property type="match status" value="1"/>
</dbReference>
<dbReference type="Proteomes" id="UP001161391">
    <property type="component" value="Unassembled WGS sequence"/>
</dbReference>
<dbReference type="EMBL" id="BSNK01000002">
    <property type="protein sequence ID" value="GLQ24202.1"/>
    <property type="molecule type" value="Genomic_DNA"/>
</dbReference>
<evidence type="ECO:0000256" key="13">
    <source>
        <dbReference type="ARBA" id="ARBA00023136"/>
    </source>
</evidence>
<evidence type="ECO:0000256" key="1">
    <source>
        <dbReference type="ARBA" id="ARBA00001913"/>
    </source>
</evidence>
<evidence type="ECO:0000256" key="5">
    <source>
        <dbReference type="ARBA" id="ARBA00022525"/>
    </source>
</evidence>
<dbReference type="PROSITE" id="PS00330">
    <property type="entry name" value="HEMOLYSIN_CALCIUM"/>
    <property type="match status" value="3"/>
</dbReference>
<dbReference type="InterPro" id="IPR034033">
    <property type="entry name" value="Serralysin-like"/>
</dbReference>
<dbReference type="InterPro" id="IPR006026">
    <property type="entry name" value="Peptidase_Metallo"/>
</dbReference>
<dbReference type="PRINTS" id="PR01488">
    <property type="entry name" value="RTXTOXINA"/>
</dbReference>
<keyword evidence="12" id="KW-0843">Virulence</keyword>
<dbReference type="Pfam" id="PF00353">
    <property type="entry name" value="HemolysinCabind"/>
    <property type="match status" value="8"/>
</dbReference>
<dbReference type="PRINTS" id="PR00313">
    <property type="entry name" value="CABNDNGRPT"/>
</dbReference>
<dbReference type="CDD" id="cd04277">
    <property type="entry name" value="ZnMc_serralysin_like"/>
    <property type="match status" value="1"/>
</dbReference>
<dbReference type="Gene3D" id="2.60.120.380">
    <property type="match status" value="1"/>
</dbReference>
<dbReference type="InterPro" id="IPR018511">
    <property type="entry name" value="Hemolysin-typ_Ca-bd_CS"/>
</dbReference>
<evidence type="ECO:0000256" key="12">
    <source>
        <dbReference type="ARBA" id="ARBA00023026"/>
    </source>
</evidence>
<reference evidence="15" key="1">
    <citation type="journal article" date="2014" name="Int. J. Syst. Evol. Microbiol.">
        <title>Complete genome of a new Firmicutes species belonging to the dominant human colonic microbiota ('Ruminococcus bicirculans') reveals two chromosomes and a selective capacity to utilize plant glucans.</title>
        <authorList>
            <consortium name="NISC Comparative Sequencing Program"/>
            <person name="Wegmann U."/>
            <person name="Louis P."/>
            <person name="Goesmann A."/>
            <person name="Henrissat B."/>
            <person name="Duncan S.H."/>
            <person name="Flint H.J."/>
        </authorList>
    </citation>
    <scope>NUCLEOTIDE SEQUENCE</scope>
    <source>
        <strain evidence="15">NBRC 108219</strain>
    </source>
</reference>
<dbReference type="PANTHER" id="PTHR38340:SF1">
    <property type="entry name" value="S-LAYER PROTEIN"/>
    <property type="match status" value="1"/>
</dbReference>
<dbReference type="InterPro" id="IPR050557">
    <property type="entry name" value="RTX_toxin/Mannuronan_C5-epim"/>
</dbReference>
<keyword evidence="13" id="KW-0472">Membrane</keyword>
<keyword evidence="7" id="KW-0645">Protease</keyword>
<keyword evidence="9" id="KW-0677">Repeat</keyword>
<dbReference type="Gene3D" id="2.150.10.10">
    <property type="entry name" value="Serralysin-like metalloprotease, C-terminal"/>
    <property type="match status" value="6"/>
</dbReference>
<proteinExistence type="inferred from homology"/>
<evidence type="ECO:0000256" key="4">
    <source>
        <dbReference type="ARBA" id="ARBA00009490"/>
    </source>
</evidence>
<comment type="subcellular location">
    <subcellularLocation>
        <location evidence="2">Membrane</location>
    </subcellularLocation>
    <subcellularLocation>
        <location evidence="3">Secreted</location>
    </subcellularLocation>
</comment>
<sequence>MFKPYDTSSLTSAARLYGFEPSSLESFSDSMQSVPFSGSKLINPVFSTQAPSLQPAPSAPDLGAIAALFESDPATIFAQALFTAMVDNGHVFESQSNGCACCGHDHGVSAKTQIMNLSDQIQQRLDAGLDISNFSTLIASISELGDVDADLFASSLVETANAFAKAMLDAANEPADGDLPADATTTGTITIGGSASGTRGSATDEDWYGVELEAGVTYTFIMLRDGDNPHEDPLLILYDAAGNKLQENDDIEIDGDTSSGENRNSFITFTATESGTYYLGASGWSTTTGDYTLYAEEGTNRPDFTLEQSAFFLTSQFDNEEKWNKTDLTYDISALSDGAKTLALMAMDAWAEVSGLTFTAAAAGADPDIDFNEDNGEDDATQAFASSTTSNGFITSVTVTVSANWDTNSDGSADYSLNSYRYQTYLHEVGHAIGLGHAGPYNGQNVDDAGISYHVYNQDAWNYTVMSYRDQGEADSGTPRLVLAPQVVDIIAIQNFYGANAQTRSGDNVYGFNSTETGVLDFEGTFFNQGIRPPSLAIYDAGGTDTLDFSGYSANQVISLVEGSFSSIGDNTNTASTTDPLINNITIAVGTVIENAIGGSGNDSFVGNGANNVFTGNGGNDTYEGGGGDDTVAFAQGQSSYTFTLDQTGGQNILVVTSATEGVDRINLANVEYVSFNNGAQLVGASALVGLEPPTPPVTDSTPPTPTIPAAPTAPTGLAGSNLTEGPDSLGFSDAAEVIYGLGGNDGLVMRGGNDIVFGGAGDDTIYGQDGDDQLFGDAGIDRLFGGDGDDILDGGASVDILVGGDGNDTLILGDGNDTAYGEGGDDLIYGGEGSDTIFGGAGNDRADGGAGVDVLIMGDGNDTVIAGLGDDVVYGQAGNDIIDGGDGNDTIFGGAGNNTLFGGAGIDVLITEDGNDAIYGGADNDVIYAFGGDDIVDGGDGSDTIFGGEGNDTLRGGAGNDVIADVSGNDTLDGGDGNDVVNGLAGNDRLTGGNGDNIVLGGTGADTFFQAGTGTDRILDFQVGIDKIELSTSITSFQALIAGAQDITDAEGNNLVVLSNGDNGQFVLSNLTIADLSESDFIFTAVGNAESEVADKSGLSAPVSERLDTTDLDVVSHDLGLDLESDFTALMSRSAFADYFVSAHTDLANGWQQTNLFDFGSDDWVDADMFA</sequence>
<dbReference type="InterPro" id="IPR003995">
    <property type="entry name" value="RTX_toxin_determinant-A"/>
</dbReference>
<gene>
    <name evidence="15" type="ORF">GCM10007853_20760</name>
</gene>
<keyword evidence="11" id="KW-0862">Zinc</keyword>
<evidence type="ECO:0000313" key="15">
    <source>
        <dbReference type="EMBL" id="GLQ24202.1"/>
    </source>
</evidence>